<evidence type="ECO:0000313" key="2">
    <source>
        <dbReference type="Proteomes" id="UP000075886"/>
    </source>
</evidence>
<organism evidence="1 2">
    <name type="scientific">Anopheles farauti</name>
    <dbReference type="NCBI Taxonomy" id="69004"/>
    <lineage>
        <taxon>Eukaryota</taxon>
        <taxon>Metazoa</taxon>
        <taxon>Ecdysozoa</taxon>
        <taxon>Arthropoda</taxon>
        <taxon>Hexapoda</taxon>
        <taxon>Insecta</taxon>
        <taxon>Pterygota</taxon>
        <taxon>Neoptera</taxon>
        <taxon>Endopterygota</taxon>
        <taxon>Diptera</taxon>
        <taxon>Nematocera</taxon>
        <taxon>Culicoidea</taxon>
        <taxon>Culicidae</taxon>
        <taxon>Anophelinae</taxon>
        <taxon>Anopheles</taxon>
    </lineage>
</organism>
<proteinExistence type="predicted"/>
<keyword evidence="2" id="KW-1185">Reference proteome</keyword>
<dbReference type="VEuPathDB" id="VectorBase:AFAF018764"/>
<name>A0A182QXD0_9DIPT</name>
<accession>A0A182QXD0</accession>
<dbReference type="Proteomes" id="UP000075886">
    <property type="component" value="Unassembled WGS sequence"/>
</dbReference>
<protein>
    <submittedName>
        <fullName evidence="1">Uncharacterized protein</fullName>
    </submittedName>
</protein>
<reference evidence="1" key="2">
    <citation type="submission" date="2020-05" db="UniProtKB">
        <authorList>
            <consortium name="EnsemblMetazoa"/>
        </authorList>
    </citation>
    <scope>IDENTIFICATION</scope>
    <source>
        <strain evidence="1">FAR1</strain>
    </source>
</reference>
<dbReference type="EMBL" id="AXCN02000857">
    <property type="status" value="NOT_ANNOTATED_CDS"/>
    <property type="molecule type" value="Genomic_DNA"/>
</dbReference>
<evidence type="ECO:0000313" key="1">
    <source>
        <dbReference type="EnsemblMetazoa" id="AFAF018764-PA"/>
    </source>
</evidence>
<dbReference type="AlphaFoldDB" id="A0A182QXD0"/>
<reference evidence="2" key="1">
    <citation type="submission" date="2014-01" db="EMBL/GenBank/DDBJ databases">
        <title>The Genome Sequence of Anopheles farauti FAR1 (V2).</title>
        <authorList>
            <consortium name="The Broad Institute Genomics Platform"/>
            <person name="Neafsey D.E."/>
            <person name="Besansky N."/>
            <person name="Howell P."/>
            <person name="Walton C."/>
            <person name="Young S.K."/>
            <person name="Zeng Q."/>
            <person name="Gargeya S."/>
            <person name="Fitzgerald M."/>
            <person name="Haas B."/>
            <person name="Abouelleil A."/>
            <person name="Allen A.W."/>
            <person name="Alvarado L."/>
            <person name="Arachchi H.M."/>
            <person name="Berlin A.M."/>
            <person name="Chapman S.B."/>
            <person name="Gainer-Dewar J."/>
            <person name="Goldberg J."/>
            <person name="Griggs A."/>
            <person name="Gujja S."/>
            <person name="Hansen M."/>
            <person name="Howarth C."/>
            <person name="Imamovic A."/>
            <person name="Ireland A."/>
            <person name="Larimer J."/>
            <person name="McCowan C."/>
            <person name="Murphy C."/>
            <person name="Pearson M."/>
            <person name="Poon T.W."/>
            <person name="Priest M."/>
            <person name="Roberts A."/>
            <person name="Saif S."/>
            <person name="Shea T."/>
            <person name="Sisk P."/>
            <person name="Sykes S."/>
            <person name="Wortman J."/>
            <person name="Nusbaum C."/>
            <person name="Birren B."/>
        </authorList>
    </citation>
    <scope>NUCLEOTIDE SEQUENCE [LARGE SCALE GENOMIC DNA]</scope>
    <source>
        <strain evidence="2">FAR1</strain>
    </source>
</reference>
<dbReference type="EnsemblMetazoa" id="AFAF018764-RA">
    <property type="protein sequence ID" value="AFAF018764-PA"/>
    <property type="gene ID" value="AFAF018764"/>
</dbReference>
<sequence>AGGQAEKKEKWITVFPKRENCSISIPCSSPLGRTGHWQCQPGDELVHGTRCGGKDGQFVDPYRALERVAQASLGNRHAGPNGGRLFGRVTSADTCHGEGKFLRYQNTRLHLFGPPMEEWAFGTQSLPYGSDIVSNAVRWVVSCTTENHRDRSIALSRRLANGFHRNRIDQQVDDDGGVGGGDGGDGVVPRISSGLTRVGPLTAVLFGCVPPASCACARKKAPSYPVTSLEAFKVHRHRGSAWRGLAQER</sequence>